<feature type="compositionally biased region" description="Low complexity" evidence="1">
    <location>
        <begin position="368"/>
        <end position="435"/>
    </location>
</feature>
<organism evidence="3 4">
    <name type="scientific">Heterodermia speciosa</name>
    <dbReference type="NCBI Taxonomy" id="116794"/>
    <lineage>
        <taxon>Eukaryota</taxon>
        <taxon>Fungi</taxon>
        <taxon>Dikarya</taxon>
        <taxon>Ascomycota</taxon>
        <taxon>Pezizomycotina</taxon>
        <taxon>Lecanoromycetes</taxon>
        <taxon>OSLEUM clade</taxon>
        <taxon>Lecanoromycetidae</taxon>
        <taxon>Caliciales</taxon>
        <taxon>Physciaceae</taxon>
        <taxon>Heterodermia</taxon>
    </lineage>
</organism>
<comment type="caution">
    <text evidence="3">The sequence shown here is derived from an EMBL/GenBank/DDBJ whole genome shotgun (WGS) entry which is preliminary data.</text>
</comment>
<dbReference type="InterPro" id="IPR036514">
    <property type="entry name" value="SGNH_hydro_sf"/>
</dbReference>
<dbReference type="Proteomes" id="UP000664521">
    <property type="component" value="Unassembled WGS sequence"/>
</dbReference>
<dbReference type="InterPro" id="IPR037460">
    <property type="entry name" value="SEST-like"/>
</dbReference>
<evidence type="ECO:0000256" key="1">
    <source>
        <dbReference type="SAM" id="MobiDB-lite"/>
    </source>
</evidence>
<dbReference type="PANTHER" id="PTHR37981:SF1">
    <property type="entry name" value="SGNH HYDROLASE-TYPE ESTERASE DOMAIN-CONTAINING PROTEIN"/>
    <property type="match status" value="1"/>
</dbReference>
<dbReference type="EMBL" id="CAJPDS010000023">
    <property type="protein sequence ID" value="CAF9919227.1"/>
    <property type="molecule type" value="Genomic_DNA"/>
</dbReference>
<dbReference type="GO" id="GO:0016788">
    <property type="term" value="F:hydrolase activity, acting on ester bonds"/>
    <property type="evidence" value="ECO:0007669"/>
    <property type="project" value="InterPro"/>
</dbReference>
<feature type="signal peptide" evidence="2">
    <location>
        <begin position="1"/>
        <end position="26"/>
    </location>
</feature>
<dbReference type="PANTHER" id="PTHR37981">
    <property type="entry name" value="LIPASE 2"/>
    <property type="match status" value="1"/>
</dbReference>
<gene>
    <name evidence="3" type="ORF">HETSPECPRED_003979</name>
</gene>
<dbReference type="OrthoDB" id="21678at2759"/>
<feature type="chain" id="PRO_5034269880" description="SGNH hydrolase-type esterase domain-containing protein" evidence="2">
    <location>
        <begin position="27"/>
        <end position="447"/>
    </location>
</feature>
<feature type="region of interest" description="Disordered" evidence="1">
    <location>
        <begin position="365"/>
        <end position="447"/>
    </location>
</feature>
<keyword evidence="2" id="KW-0732">Signal</keyword>
<accession>A0A8H3F621</accession>
<evidence type="ECO:0000313" key="4">
    <source>
        <dbReference type="Proteomes" id="UP000664521"/>
    </source>
</evidence>
<evidence type="ECO:0008006" key="5">
    <source>
        <dbReference type="Google" id="ProtNLM"/>
    </source>
</evidence>
<feature type="compositionally biased region" description="Basic and acidic residues" evidence="1">
    <location>
        <begin position="436"/>
        <end position="447"/>
    </location>
</feature>
<dbReference type="GO" id="GO:0006629">
    <property type="term" value="P:lipid metabolic process"/>
    <property type="evidence" value="ECO:0007669"/>
    <property type="project" value="TreeGrafter"/>
</dbReference>
<dbReference type="CDD" id="cd01823">
    <property type="entry name" value="SEST_like"/>
    <property type="match status" value="1"/>
</dbReference>
<keyword evidence="4" id="KW-1185">Reference proteome</keyword>
<evidence type="ECO:0000256" key="2">
    <source>
        <dbReference type="SAM" id="SignalP"/>
    </source>
</evidence>
<name>A0A8H3F621_9LECA</name>
<sequence length="447" mass="47498">MTNIKPTLRLSLSYLLVSSAIESVEANVKSWAALGDSYASGIGAGVRRTQAGDTVCSRYTEGYPEVVNVVLDGTAPSNRAFNWVACSGAKTDYVKSTEVPKIASDIDMATLTIGGNDIGFFDILNYCIFQFTSGTTCDDQLQDSSNQIQNDLPAKLDSTILAILNQADKPGFRLYMTGYAGFWNNETTQCNDVSFNFWETKPSDRANLTQELRTTMNTMLSTLNNQISAAVARANDHDLRSPVVFVDYSPSFAGHRYCDEGIPEPDPTGSNPQRWFQENWLFKPHAPYVFSGDAIATMYQSWAQTALDTDPSLQIAGLSGNGTVDVSGSTEWIFDGLARAFHPTVDGHDGIRLEVLSAYSAKPPTVQTATTSAPSSSSSSSASSAASGSATTMTTTATSAPLSSSLSSSSASSAAASGSAPTTTATLTTGSAPLAQRDRHVSSRDAR</sequence>
<dbReference type="SUPFAM" id="SSF52266">
    <property type="entry name" value="SGNH hydrolase"/>
    <property type="match status" value="1"/>
</dbReference>
<dbReference type="AlphaFoldDB" id="A0A8H3F621"/>
<dbReference type="Gene3D" id="3.40.50.1110">
    <property type="entry name" value="SGNH hydrolase"/>
    <property type="match status" value="1"/>
</dbReference>
<reference evidence="3" key="1">
    <citation type="submission" date="2021-03" db="EMBL/GenBank/DDBJ databases">
        <authorList>
            <person name="Tagirdzhanova G."/>
        </authorList>
    </citation>
    <scope>NUCLEOTIDE SEQUENCE</scope>
</reference>
<proteinExistence type="predicted"/>
<evidence type="ECO:0000313" key="3">
    <source>
        <dbReference type="EMBL" id="CAF9919227.1"/>
    </source>
</evidence>
<protein>
    <recommendedName>
        <fullName evidence="5">SGNH hydrolase-type esterase domain-containing protein</fullName>
    </recommendedName>
</protein>